<feature type="domain" description="Phospholipase/carboxylesterase/thioesterase" evidence="3">
    <location>
        <begin position="6"/>
        <end position="164"/>
    </location>
</feature>
<comment type="caution">
    <text evidence="4">The sequence shown here is derived from an EMBL/GenBank/DDBJ whole genome shotgun (WGS) entry which is preliminary data.</text>
</comment>
<reference evidence="4" key="1">
    <citation type="submission" date="2021-02" db="EMBL/GenBank/DDBJ databases">
        <authorList>
            <person name="Dougan E. K."/>
            <person name="Rhodes N."/>
            <person name="Thang M."/>
            <person name="Chan C."/>
        </authorList>
    </citation>
    <scope>NUCLEOTIDE SEQUENCE</scope>
</reference>
<dbReference type="Proteomes" id="UP000604046">
    <property type="component" value="Unassembled WGS sequence"/>
</dbReference>
<protein>
    <submittedName>
        <fullName evidence="4">LYPLA2 protein</fullName>
    </submittedName>
</protein>
<dbReference type="SUPFAM" id="SSF53474">
    <property type="entry name" value="alpha/beta-Hydrolases"/>
    <property type="match status" value="1"/>
</dbReference>
<organism evidence="4 5">
    <name type="scientific">Symbiodinium natans</name>
    <dbReference type="NCBI Taxonomy" id="878477"/>
    <lineage>
        <taxon>Eukaryota</taxon>
        <taxon>Sar</taxon>
        <taxon>Alveolata</taxon>
        <taxon>Dinophyceae</taxon>
        <taxon>Suessiales</taxon>
        <taxon>Symbiodiniaceae</taxon>
        <taxon>Symbiodinium</taxon>
    </lineage>
</organism>
<keyword evidence="2" id="KW-0378">Hydrolase</keyword>
<dbReference type="Pfam" id="PF02230">
    <property type="entry name" value="Abhydrolase_2"/>
    <property type="match status" value="1"/>
</dbReference>
<dbReference type="Gene3D" id="3.40.50.1820">
    <property type="entry name" value="alpha/beta hydrolase"/>
    <property type="match status" value="1"/>
</dbReference>
<dbReference type="OrthoDB" id="433474at2759"/>
<evidence type="ECO:0000256" key="1">
    <source>
        <dbReference type="ARBA" id="ARBA00006499"/>
    </source>
</evidence>
<evidence type="ECO:0000256" key="2">
    <source>
        <dbReference type="ARBA" id="ARBA00022801"/>
    </source>
</evidence>
<dbReference type="EMBL" id="CAJNDS010002498">
    <property type="protein sequence ID" value="CAE7499901.1"/>
    <property type="molecule type" value="Genomic_DNA"/>
</dbReference>
<dbReference type="InterPro" id="IPR050565">
    <property type="entry name" value="LYPA1-2/EST-like"/>
</dbReference>
<dbReference type="AlphaFoldDB" id="A0A812T0H0"/>
<evidence type="ECO:0000313" key="5">
    <source>
        <dbReference type="Proteomes" id="UP000604046"/>
    </source>
</evidence>
<dbReference type="GO" id="GO:0016787">
    <property type="term" value="F:hydrolase activity"/>
    <property type="evidence" value="ECO:0007669"/>
    <property type="project" value="UniProtKB-KW"/>
</dbReference>
<evidence type="ECO:0000259" key="3">
    <source>
        <dbReference type="Pfam" id="PF02230"/>
    </source>
</evidence>
<evidence type="ECO:0000313" key="4">
    <source>
        <dbReference type="EMBL" id="CAE7499901.1"/>
    </source>
</evidence>
<accession>A0A812T0H0</accession>
<dbReference type="PANTHER" id="PTHR10655:SF17">
    <property type="entry name" value="LYSOPHOSPHOLIPASE-LIKE PROTEIN 1"/>
    <property type="match status" value="1"/>
</dbReference>
<comment type="similarity">
    <text evidence="1">Belongs to the AB hydrolase superfamily. AB hydrolase 2 family.</text>
</comment>
<proteinExistence type="inferred from homology"/>
<keyword evidence="5" id="KW-1185">Reference proteome</keyword>
<sequence length="175" mass="18772">MWKRTAKAWFDHTRSARKAEALEECRSEILALLSSQGQEWGIPPERVVLAGFSMGGTLAAWTALQVPRPLAGLLLFGTEGLSFTGGWASPKTLEGPGSDWAIGAESLQVLQCHGREDGLVPIGSATTCADELRRLGCSVRALAFQGVGHALSADMIDEAKLWLQQRLPVDASSNE</sequence>
<gene>
    <name evidence="4" type="primary">LYPLA2</name>
    <name evidence="4" type="ORF">SNAT2548_LOCUS27999</name>
</gene>
<name>A0A812T0H0_9DINO</name>
<dbReference type="InterPro" id="IPR029058">
    <property type="entry name" value="AB_hydrolase_fold"/>
</dbReference>
<dbReference type="InterPro" id="IPR003140">
    <property type="entry name" value="PLipase/COase/thioEstase"/>
</dbReference>
<dbReference type="PANTHER" id="PTHR10655">
    <property type="entry name" value="LYSOPHOSPHOLIPASE-RELATED"/>
    <property type="match status" value="1"/>
</dbReference>